<dbReference type="EMBL" id="ODYU01007323">
    <property type="protein sequence ID" value="SOQ50000.1"/>
    <property type="molecule type" value="Genomic_DNA"/>
</dbReference>
<evidence type="ECO:0000313" key="1">
    <source>
        <dbReference type="EMBL" id="SOQ50000.1"/>
    </source>
</evidence>
<dbReference type="AlphaFoldDB" id="A0A2H1WAB9"/>
<accession>A0A2H1WAB9</accession>
<proteinExistence type="predicted"/>
<name>A0A2H1WAB9_SPOFR</name>
<gene>
    <name evidence="1" type="ORF">SFRICE_030156</name>
</gene>
<reference evidence="1" key="1">
    <citation type="submission" date="2016-07" db="EMBL/GenBank/DDBJ databases">
        <authorList>
            <person name="Bretaudeau A."/>
        </authorList>
    </citation>
    <scope>NUCLEOTIDE SEQUENCE</scope>
    <source>
        <strain evidence="1">Rice</strain>
        <tissue evidence="1">Whole body</tissue>
    </source>
</reference>
<organism evidence="1">
    <name type="scientific">Spodoptera frugiperda</name>
    <name type="common">Fall armyworm</name>
    <dbReference type="NCBI Taxonomy" id="7108"/>
    <lineage>
        <taxon>Eukaryota</taxon>
        <taxon>Metazoa</taxon>
        <taxon>Ecdysozoa</taxon>
        <taxon>Arthropoda</taxon>
        <taxon>Hexapoda</taxon>
        <taxon>Insecta</taxon>
        <taxon>Pterygota</taxon>
        <taxon>Neoptera</taxon>
        <taxon>Endopterygota</taxon>
        <taxon>Lepidoptera</taxon>
        <taxon>Glossata</taxon>
        <taxon>Ditrysia</taxon>
        <taxon>Noctuoidea</taxon>
        <taxon>Noctuidae</taxon>
        <taxon>Amphipyrinae</taxon>
        <taxon>Spodoptera</taxon>
    </lineage>
</organism>
<sequence>MIHKLLFSSGPGLDCTVGAVAGQLAAVQRVAERVQTKEAVLRDCPKAPRLHGGITKRANFSTALSWSLPLLRDIVSSVIKLTEPALLQCPQ</sequence>
<protein>
    <submittedName>
        <fullName evidence="1">SFRICE_030156</fullName>
    </submittedName>
</protein>